<dbReference type="EMBL" id="JABTTE010000010">
    <property type="protein sequence ID" value="NSL51898.1"/>
    <property type="molecule type" value="Genomic_DNA"/>
</dbReference>
<reference evidence="1" key="1">
    <citation type="submission" date="2020-06" db="EMBL/GenBank/DDBJ databases">
        <title>A novel thermopfilic bacterium from Erzurum, Turkey.</title>
        <authorList>
            <person name="Adiguzel A."/>
            <person name="Ay H."/>
            <person name="Baltaci M.O."/>
        </authorList>
    </citation>
    <scope>NUCLEOTIDE SEQUENCE</scope>
    <source>
        <strain evidence="1">P2</strain>
    </source>
</reference>
<name>A0A8J8GHH8_9BACI</name>
<protein>
    <recommendedName>
        <fullName evidence="3">Biotin-dependent enzyme</fullName>
    </recommendedName>
</protein>
<dbReference type="RefSeq" id="WP_173731105.1">
    <property type="nucleotide sequence ID" value="NZ_JABTTE010000010.1"/>
</dbReference>
<evidence type="ECO:0008006" key="3">
    <source>
        <dbReference type="Google" id="ProtNLM"/>
    </source>
</evidence>
<dbReference type="Proteomes" id="UP000625804">
    <property type="component" value="Unassembled WGS sequence"/>
</dbReference>
<proteinExistence type="predicted"/>
<evidence type="ECO:0000313" key="1">
    <source>
        <dbReference type="EMBL" id="NSL51898.1"/>
    </source>
</evidence>
<keyword evidence="2" id="KW-1185">Reference proteome</keyword>
<comment type="caution">
    <text evidence="1">The sequence shown here is derived from an EMBL/GenBank/DDBJ whole genome shotgun (WGS) entry which is preliminary data.</text>
</comment>
<evidence type="ECO:0000313" key="2">
    <source>
        <dbReference type="Proteomes" id="UP000625804"/>
    </source>
</evidence>
<dbReference type="AlphaFoldDB" id="A0A8J8GHH8"/>
<accession>A0A8J8GHH8</accession>
<organism evidence="1 2">
    <name type="scientific">Calidifontibacillus erzurumensis</name>
    <dbReference type="NCBI Taxonomy" id="2741433"/>
    <lineage>
        <taxon>Bacteria</taxon>
        <taxon>Bacillati</taxon>
        <taxon>Bacillota</taxon>
        <taxon>Bacilli</taxon>
        <taxon>Bacillales</taxon>
        <taxon>Bacillaceae</taxon>
        <taxon>Calidifontibacillus/Schinkia group</taxon>
        <taxon>Calidifontibacillus</taxon>
    </lineage>
</organism>
<sequence>MNIVEPVISPCYGIVEEVLIDTTSRIYEWEQLFKIREEDGKVTTLSVGLSGEVYTLQVKVGDSVFPGKVLAVVKQDLVPAGSD</sequence>
<gene>
    <name evidence="1" type="ORF">HR057_09065</name>
</gene>